<evidence type="ECO:0000256" key="1">
    <source>
        <dbReference type="SAM" id="Phobius"/>
    </source>
</evidence>
<keyword evidence="1" id="KW-0472">Membrane</keyword>
<reference evidence="2" key="1">
    <citation type="journal article" date="2013" name="Environ. Microbiol.">
        <title>Microbiota from the distal guts of lean and obese adolescents exhibit partial functional redundancy besides clear differences in community structure.</title>
        <authorList>
            <person name="Ferrer M."/>
            <person name="Ruiz A."/>
            <person name="Lanza F."/>
            <person name="Haange S.B."/>
            <person name="Oberbach A."/>
            <person name="Till H."/>
            <person name="Bargiela R."/>
            <person name="Campoy C."/>
            <person name="Segura M.T."/>
            <person name="Richter M."/>
            <person name="von Bergen M."/>
            <person name="Seifert J."/>
            <person name="Suarez A."/>
        </authorList>
    </citation>
    <scope>NUCLEOTIDE SEQUENCE</scope>
</reference>
<sequence length="54" mass="5908">MIRFEIKKIFSKTANKIGLIVLLAAIAVTCYFAISSMDYVDEEGDTHTGIAAAR</sequence>
<comment type="caution">
    <text evidence="2">The sequence shown here is derived from an EMBL/GenBank/DDBJ whole genome shotgun (WGS) entry which is preliminary data.</text>
</comment>
<name>K1RHE7_9ZZZZ</name>
<protein>
    <submittedName>
        <fullName evidence="2">Membrane or secreted protein</fullName>
    </submittedName>
</protein>
<keyword evidence="1" id="KW-1133">Transmembrane helix</keyword>
<feature type="transmembrane region" description="Helical" evidence="1">
    <location>
        <begin position="17"/>
        <end position="34"/>
    </location>
</feature>
<feature type="non-terminal residue" evidence="2">
    <location>
        <position position="54"/>
    </location>
</feature>
<dbReference type="EMBL" id="AJWZ01011511">
    <property type="protein sequence ID" value="EKC44913.1"/>
    <property type="molecule type" value="Genomic_DNA"/>
</dbReference>
<evidence type="ECO:0000313" key="2">
    <source>
        <dbReference type="EMBL" id="EKC44913.1"/>
    </source>
</evidence>
<keyword evidence="1" id="KW-0812">Transmembrane</keyword>
<proteinExistence type="predicted"/>
<accession>K1RHE7</accession>
<dbReference type="AlphaFoldDB" id="K1RHE7"/>
<organism evidence="2">
    <name type="scientific">human gut metagenome</name>
    <dbReference type="NCBI Taxonomy" id="408170"/>
    <lineage>
        <taxon>unclassified sequences</taxon>
        <taxon>metagenomes</taxon>
        <taxon>organismal metagenomes</taxon>
    </lineage>
</organism>
<gene>
    <name evidence="2" type="ORF">OBE_17223</name>
</gene>